<keyword evidence="1" id="KW-0472">Membrane</keyword>
<keyword evidence="1" id="KW-1133">Transmembrane helix</keyword>
<sequence>MTIRHIFRAIFRHPLVVLFVIVAIGGPGFYVTELAPASYQAHSVVSVVRQGEETKFTSSTIGTAELLAASFDDDRSRDEVARAGGRADYRVVMDNQGSEEVPTHDQPYIVLDTFAPAAAEAEKAMTVLVRAMRVRLASWQMSAGADDDYYLLRLKNVASTRKAVEVPRHTKQAAAVLALLVVMVVVKSAVVADRVLASRRSWLRLRRAPAAAPPPRAPVPSR</sequence>
<accession>A0A5R8ZL72</accession>
<evidence type="ECO:0000256" key="1">
    <source>
        <dbReference type="SAM" id="Phobius"/>
    </source>
</evidence>
<evidence type="ECO:0000313" key="2">
    <source>
        <dbReference type="EMBL" id="TLP66095.1"/>
    </source>
</evidence>
<comment type="caution">
    <text evidence="2">The sequence shown here is derived from an EMBL/GenBank/DDBJ whole genome shotgun (WGS) entry which is preliminary data.</text>
</comment>
<evidence type="ECO:0000313" key="3">
    <source>
        <dbReference type="Proteomes" id="UP000309033"/>
    </source>
</evidence>
<keyword evidence="3" id="KW-1185">Reference proteome</keyword>
<proteinExistence type="predicted"/>
<evidence type="ECO:0008006" key="4">
    <source>
        <dbReference type="Google" id="ProtNLM"/>
    </source>
</evidence>
<name>A0A5R8ZL72_9ACTN</name>
<gene>
    <name evidence="2" type="ORF">FED44_00780</name>
</gene>
<reference evidence="2" key="1">
    <citation type="submission" date="2019-05" db="EMBL/GenBank/DDBJ databases">
        <title>Isolation, diversity and antifungal activity of Actinobacteria from wheat.</title>
        <authorList>
            <person name="Yu B."/>
        </authorList>
    </citation>
    <scope>NUCLEOTIDE SEQUENCE [LARGE SCALE GENOMIC DNA]</scope>
    <source>
        <strain evidence="2">NEAU-HEGS1-5</strain>
    </source>
</reference>
<dbReference type="AlphaFoldDB" id="A0A5R8ZL72"/>
<organism evidence="2 3">
    <name type="scientific">Microbispora triticiradicis</name>
    <dbReference type="NCBI Taxonomy" id="2200763"/>
    <lineage>
        <taxon>Bacteria</taxon>
        <taxon>Bacillati</taxon>
        <taxon>Actinomycetota</taxon>
        <taxon>Actinomycetes</taxon>
        <taxon>Streptosporangiales</taxon>
        <taxon>Streptosporangiaceae</taxon>
        <taxon>Microbispora</taxon>
    </lineage>
</organism>
<feature type="transmembrane region" description="Helical" evidence="1">
    <location>
        <begin position="12"/>
        <end position="31"/>
    </location>
</feature>
<dbReference type="EMBL" id="VANP01000001">
    <property type="protein sequence ID" value="TLP66095.1"/>
    <property type="molecule type" value="Genomic_DNA"/>
</dbReference>
<dbReference type="OrthoDB" id="3478024at2"/>
<protein>
    <recommendedName>
        <fullName evidence="4">Polysaccharide chain length determinant N-terminal domain-containing protein</fullName>
    </recommendedName>
</protein>
<dbReference type="Proteomes" id="UP000309033">
    <property type="component" value="Unassembled WGS sequence"/>
</dbReference>
<keyword evidence="1" id="KW-0812">Transmembrane</keyword>